<evidence type="ECO:0000313" key="2">
    <source>
        <dbReference type="Proteomes" id="UP000032247"/>
    </source>
</evidence>
<protein>
    <submittedName>
        <fullName evidence="1">Uncharacterized protein</fullName>
    </submittedName>
</protein>
<dbReference type="Proteomes" id="UP000032247">
    <property type="component" value="Unassembled WGS sequence"/>
</dbReference>
<organism evidence="1 2">
    <name type="scientific">Bacillus subtilis</name>
    <dbReference type="NCBI Taxonomy" id="1423"/>
    <lineage>
        <taxon>Bacteria</taxon>
        <taxon>Bacillati</taxon>
        <taxon>Bacillota</taxon>
        <taxon>Bacilli</taxon>
        <taxon>Bacillales</taxon>
        <taxon>Bacillaceae</taxon>
        <taxon>Bacillus</taxon>
    </lineage>
</organism>
<name>A0A0D1LAX8_BACIU</name>
<gene>
    <name evidence="1" type="ORF">SC09_Contig17orf00098</name>
</gene>
<dbReference type="EMBL" id="JXBC01000001">
    <property type="protein sequence ID" value="KIU12971.1"/>
    <property type="molecule type" value="Genomic_DNA"/>
</dbReference>
<evidence type="ECO:0000313" key="1">
    <source>
        <dbReference type="EMBL" id="KIU12971.1"/>
    </source>
</evidence>
<reference evidence="1 2" key="1">
    <citation type="submission" date="2014-12" db="EMBL/GenBank/DDBJ databases">
        <title>Comparative genome analysis of Bacillus coagulans HM-08, Clostridium butyricum HM-68, Bacillus subtilis HM-66 and Bacillus licheniformis BL-09.</title>
        <authorList>
            <person name="Zhang H."/>
        </authorList>
    </citation>
    <scope>NUCLEOTIDE SEQUENCE [LARGE SCALE GENOMIC DNA]</scope>
    <source>
        <strain evidence="1 2">HM-66</strain>
    </source>
</reference>
<dbReference type="AlphaFoldDB" id="A0A0D1LAX8"/>
<accession>A0A0D1LAX8</accession>
<comment type="caution">
    <text evidence="1">The sequence shown here is derived from an EMBL/GenBank/DDBJ whole genome shotgun (WGS) entry which is preliminary data.</text>
</comment>
<sequence>MSLSFIQMKRGNHKINGVRLKGIFEKSLQPLLFHLNRDEKESNNKLN</sequence>
<proteinExistence type="predicted"/>
<dbReference type="PATRIC" id="fig|1423.173.peg.92"/>